<organism evidence="2 3">
    <name type="scientific">Xylaria arbuscula</name>
    <dbReference type="NCBI Taxonomy" id="114810"/>
    <lineage>
        <taxon>Eukaryota</taxon>
        <taxon>Fungi</taxon>
        <taxon>Dikarya</taxon>
        <taxon>Ascomycota</taxon>
        <taxon>Pezizomycotina</taxon>
        <taxon>Sordariomycetes</taxon>
        <taxon>Xylariomycetidae</taxon>
        <taxon>Xylariales</taxon>
        <taxon>Xylariaceae</taxon>
        <taxon>Xylaria</taxon>
    </lineage>
</organism>
<accession>A0A9W8TQ12</accession>
<evidence type="ECO:0000313" key="3">
    <source>
        <dbReference type="Proteomes" id="UP001148614"/>
    </source>
</evidence>
<reference evidence="2" key="1">
    <citation type="submission" date="2022-07" db="EMBL/GenBank/DDBJ databases">
        <title>Genome Sequence of Xylaria arbuscula.</title>
        <authorList>
            <person name="Buettner E."/>
        </authorList>
    </citation>
    <scope>NUCLEOTIDE SEQUENCE</scope>
    <source>
        <strain evidence="2">VT107</strain>
    </source>
</reference>
<gene>
    <name evidence="2" type="ORF">NPX13_g3503</name>
</gene>
<dbReference type="AlphaFoldDB" id="A0A9W8TQ12"/>
<dbReference type="EMBL" id="JANPWZ010000440">
    <property type="protein sequence ID" value="KAJ3577061.1"/>
    <property type="molecule type" value="Genomic_DNA"/>
</dbReference>
<name>A0A9W8TQ12_9PEZI</name>
<evidence type="ECO:0000313" key="2">
    <source>
        <dbReference type="EMBL" id="KAJ3577061.1"/>
    </source>
</evidence>
<protein>
    <recommendedName>
        <fullName evidence="4">Aflatoxin regulatory protein domain-containing protein</fullName>
    </recommendedName>
</protein>
<proteinExistence type="predicted"/>
<comment type="caution">
    <text evidence="2">The sequence shown here is derived from an EMBL/GenBank/DDBJ whole genome shotgun (WGS) entry which is preliminary data.</text>
</comment>
<keyword evidence="3" id="KW-1185">Reference proteome</keyword>
<evidence type="ECO:0008006" key="4">
    <source>
        <dbReference type="Google" id="ProtNLM"/>
    </source>
</evidence>
<feature type="region of interest" description="Disordered" evidence="1">
    <location>
        <begin position="65"/>
        <end position="91"/>
    </location>
</feature>
<dbReference type="Proteomes" id="UP001148614">
    <property type="component" value="Unassembled WGS sequence"/>
</dbReference>
<sequence>MVASPSSPGDRISRPVKLRSACNQCCAAKVRVTALHPGTGIEMNTITNEATRSSALESRVGKVPGIRAKRKQAHIQKQGAAQSEYGQSADKPTDSIFVSTEANGVHHAHECEPDQGNTMSWTTGWHLETSGNSTFSLLDELDTCTPDNIDTAISGGTDGSSESTGFVTTDSSEETYILTPPDTNLDELLMFQLVNPIQPEPNVGLDTTSGIPTSSGSRLRTEGDSQCCLECCQMINDLENYIMAELKAFKILLGIIRRALGRLRELINSQQNPGNPRCVMLFTTLMHQILELLGACHSIVVAEPKGRGFSGGSLGIGFGDYTIDAEEQSAFRIQTILKEVNQAMEALTKLRALAAGATSHRCSSGSEDTNQRSDYCLDLELGFKELRQKIQRTQ</sequence>
<evidence type="ECO:0000256" key="1">
    <source>
        <dbReference type="SAM" id="MobiDB-lite"/>
    </source>
</evidence>